<dbReference type="GO" id="GO:0003677">
    <property type="term" value="F:DNA binding"/>
    <property type="evidence" value="ECO:0007669"/>
    <property type="project" value="InterPro"/>
</dbReference>
<feature type="domain" description="MmyB-like transcription regulator ligand binding" evidence="2">
    <location>
        <begin position="62"/>
        <end position="222"/>
    </location>
</feature>
<dbReference type="Gene3D" id="1.10.260.40">
    <property type="entry name" value="lambda repressor-like DNA-binding domains"/>
    <property type="match status" value="1"/>
</dbReference>
<evidence type="ECO:0000256" key="1">
    <source>
        <dbReference type="SAM" id="MobiDB-lite"/>
    </source>
</evidence>
<evidence type="ECO:0000259" key="2">
    <source>
        <dbReference type="Pfam" id="PF17765"/>
    </source>
</evidence>
<dbReference type="Pfam" id="PF17765">
    <property type="entry name" value="MLTR_LBD"/>
    <property type="match status" value="1"/>
</dbReference>
<evidence type="ECO:0000313" key="3">
    <source>
        <dbReference type="EMBL" id="GIG84277.1"/>
    </source>
</evidence>
<feature type="region of interest" description="Disordered" evidence="1">
    <location>
        <begin position="231"/>
        <end position="257"/>
    </location>
</feature>
<dbReference type="PANTHER" id="PTHR35010">
    <property type="entry name" value="BLL4672 PROTEIN-RELATED"/>
    <property type="match status" value="1"/>
</dbReference>
<dbReference type="InterPro" id="IPR041413">
    <property type="entry name" value="MLTR_LBD"/>
</dbReference>
<accession>A0A8J3Q0B9</accession>
<gene>
    <name evidence="3" type="ORF">Pka01_74040</name>
</gene>
<dbReference type="EMBL" id="BONV01000049">
    <property type="protein sequence ID" value="GIG84277.1"/>
    <property type="molecule type" value="Genomic_DNA"/>
</dbReference>
<keyword evidence="4" id="KW-1185">Reference proteome</keyword>
<organism evidence="3 4">
    <name type="scientific">Planotetraspora kaengkrachanensis</name>
    <dbReference type="NCBI Taxonomy" id="575193"/>
    <lineage>
        <taxon>Bacteria</taxon>
        <taxon>Bacillati</taxon>
        <taxon>Actinomycetota</taxon>
        <taxon>Actinomycetes</taxon>
        <taxon>Streptosporangiales</taxon>
        <taxon>Streptosporangiaceae</taxon>
        <taxon>Planotetraspora</taxon>
    </lineage>
</organism>
<proteinExistence type="predicted"/>
<comment type="caution">
    <text evidence="3">The sequence shown here is derived from an EMBL/GenBank/DDBJ whole genome shotgun (WGS) entry which is preliminary data.</text>
</comment>
<evidence type="ECO:0000313" key="4">
    <source>
        <dbReference type="Proteomes" id="UP000630097"/>
    </source>
</evidence>
<dbReference type="InterPro" id="IPR010982">
    <property type="entry name" value="Lambda_DNA-bd_dom_sf"/>
</dbReference>
<name>A0A8J3Q0B9_9ACTN</name>
<dbReference type="AlphaFoldDB" id="A0A8J3Q0B9"/>
<dbReference type="PANTHER" id="PTHR35010:SF2">
    <property type="entry name" value="BLL4672 PROTEIN"/>
    <property type="match status" value="1"/>
</dbReference>
<sequence>MAAVSVDYYVRLEQGRELRPSSQVLDALAKVFQLDPEATEHLHHLAHMGTGGRGCPEPTERVHPNVLRLLNSWGDKPALVMNHLMDVLAQNSLYAALHEGLEHTDNIMRLAFLDPAVRELWVDWEAQARLRVAHLRAASGANCPELLDLVDELAGVSEDFRRMWAHCDVHTDGDDSIRVHHPTVGDLTLRYQGLSLECAPGQRLVVFQADPDSPSERALGRLRYAMPGDGSSERIACGATSRPPRVSWKSAPAWTRT</sequence>
<reference evidence="3 4" key="1">
    <citation type="submission" date="2021-01" db="EMBL/GenBank/DDBJ databases">
        <title>Whole genome shotgun sequence of Planotetraspora kaengkrachanensis NBRC 104272.</title>
        <authorList>
            <person name="Komaki H."/>
            <person name="Tamura T."/>
        </authorList>
    </citation>
    <scope>NUCLEOTIDE SEQUENCE [LARGE SCALE GENOMIC DNA]</scope>
    <source>
        <strain evidence="3 4">NBRC 104272</strain>
    </source>
</reference>
<dbReference type="Gene3D" id="3.30.450.180">
    <property type="match status" value="1"/>
</dbReference>
<protein>
    <submittedName>
        <fullName evidence="3">Transcriptional regulator</fullName>
    </submittedName>
</protein>
<dbReference type="Proteomes" id="UP000630097">
    <property type="component" value="Unassembled WGS sequence"/>
</dbReference>